<accession>A0AAD7NLT6</accession>
<feature type="signal peptide" evidence="1">
    <location>
        <begin position="1"/>
        <end position="23"/>
    </location>
</feature>
<protein>
    <submittedName>
        <fullName evidence="2">Uncharacterized protein</fullName>
    </submittedName>
</protein>
<dbReference type="EMBL" id="JARJLG010000035">
    <property type="protein sequence ID" value="KAJ7765504.1"/>
    <property type="molecule type" value="Genomic_DNA"/>
</dbReference>
<reference evidence="2" key="1">
    <citation type="submission" date="2023-03" db="EMBL/GenBank/DDBJ databases">
        <title>Massive genome expansion in bonnet fungi (Mycena s.s.) driven by repeated elements and novel gene families across ecological guilds.</title>
        <authorList>
            <consortium name="Lawrence Berkeley National Laboratory"/>
            <person name="Harder C.B."/>
            <person name="Miyauchi S."/>
            <person name="Viragh M."/>
            <person name="Kuo A."/>
            <person name="Thoen E."/>
            <person name="Andreopoulos B."/>
            <person name="Lu D."/>
            <person name="Skrede I."/>
            <person name="Drula E."/>
            <person name="Henrissat B."/>
            <person name="Morin E."/>
            <person name="Kohler A."/>
            <person name="Barry K."/>
            <person name="LaButti K."/>
            <person name="Morin E."/>
            <person name="Salamov A."/>
            <person name="Lipzen A."/>
            <person name="Mereny Z."/>
            <person name="Hegedus B."/>
            <person name="Baldrian P."/>
            <person name="Stursova M."/>
            <person name="Weitz H."/>
            <person name="Taylor A."/>
            <person name="Grigoriev I.V."/>
            <person name="Nagy L.G."/>
            <person name="Martin F."/>
            <person name="Kauserud H."/>
        </authorList>
    </citation>
    <scope>NUCLEOTIDE SEQUENCE</scope>
    <source>
        <strain evidence="2">CBHHK188m</strain>
    </source>
</reference>
<gene>
    <name evidence="2" type="ORF">DFH07DRAFT_737622</name>
</gene>
<sequence length="97" mass="10871">MKGILLTTAFVALVVSWARLADSNADCEVQAWARAEDLHPDHVSHGGLDRKKNIATNELYDKVRQAHCADRIASVTLRLRLDESITRHVYGHIITPQ</sequence>
<comment type="caution">
    <text evidence="2">The sequence shown here is derived from an EMBL/GenBank/DDBJ whole genome shotgun (WGS) entry which is preliminary data.</text>
</comment>
<proteinExistence type="predicted"/>
<organism evidence="2 3">
    <name type="scientific">Mycena maculata</name>
    <dbReference type="NCBI Taxonomy" id="230809"/>
    <lineage>
        <taxon>Eukaryota</taxon>
        <taxon>Fungi</taxon>
        <taxon>Dikarya</taxon>
        <taxon>Basidiomycota</taxon>
        <taxon>Agaricomycotina</taxon>
        <taxon>Agaricomycetes</taxon>
        <taxon>Agaricomycetidae</taxon>
        <taxon>Agaricales</taxon>
        <taxon>Marasmiineae</taxon>
        <taxon>Mycenaceae</taxon>
        <taxon>Mycena</taxon>
    </lineage>
</organism>
<evidence type="ECO:0000313" key="3">
    <source>
        <dbReference type="Proteomes" id="UP001215280"/>
    </source>
</evidence>
<feature type="chain" id="PRO_5042038674" evidence="1">
    <location>
        <begin position="24"/>
        <end position="97"/>
    </location>
</feature>
<dbReference type="Proteomes" id="UP001215280">
    <property type="component" value="Unassembled WGS sequence"/>
</dbReference>
<evidence type="ECO:0000256" key="1">
    <source>
        <dbReference type="SAM" id="SignalP"/>
    </source>
</evidence>
<evidence type="ECO:0000313" key="2">
    <source>
        <dbReference type="EMBL" id="KAJ7765504.1"/>
    </source>
</evidence>
<keyword evidence="1" id="KW-0732">Signal</keyword>
<keyword evidence="3" id="KW-1185">Reference proteome</keyword>
<name>A0AAD7NLT6_9AGAR</name>
<dbReference type="AlphaFoldDB" id="A0AAD7NLT6"/>